<evidence type="ECO:0000259" key="3">
    <source>
        <dbReference type="PROSITE" id="PS51737"/>
    </source>
</evidence>
<organism evidence="4 5">
    <name type="scientific">Amycolatopsis marina</name>
    <dbReference type="NCBI Taxonomy" id="490629"/>
    <lineage>
        <taxon>Bacteria</taxon>
        <taxon>Bacillati</taxon>
        <taxon>Actinomycetota</taxon>
        <taxon>Actinomycetes</taxon>
        <taxon>Pseudonocardiales</taxon>
        <taxon>Pseudonocardiaceae</taxon>
        <taxon>Amycolatopsis</taxon>
    </lineage>
</organism>
<reference evidence="5" key="1">
    <citation type="submission" date="2016-10" db="EMBL/GenBank/DDBJ databases">
        <authorList>
            <person name="Varghese N."/>
            <person name="Submissions S."/>
        </authorList>
    </citation>
    <scope>NUCLEOTIDE SEQUENCE [LARGE SCALE GENOMIC DNA]</scope>
    <source>
        <strain evidence="5">CGMCC 4.3568</strain>
    </source>
</reference>
<dbReference type="InterPro" id="IPR011109">
    <property type="entry name" value="DNA_bind_recombinase_dom"/>
</dbReference>
<keyword evidence="5" id="KW-1185">Reference proteome</keyword>
<feature type="domain" description="Resolvase/invertase-type recombinase catalytic" evidence="2">
    <location>
        <begin position="32"/>
        <end position="185"/>
    </location>
</feature>
<dbReference type="GO" id="GO:0000150">
    <property type="term" value="F:DNA strand exchange activity"/>
    <property type="evidence" value="ECO:0007669"/>
    <property type="project" value="InterPro"/>
</dbReference>
<evidence type="ECO:0000313" key="5">
    <source>
        <dbReference type="Proteomes" id="UP000243799"/>
    </source>
</evidence>
<sequence>MTSAYADFIDELQQDVTIPIQPPMDDLAHGTRAVIYLRVSSTGQVRTDYNPEGISIPAQREACLRKARDLGVTVIDEYVEPGRSAMEMTKREAFQQMLARVRSQGDVDVIIIYQLSRMARNRYDDAIVMADLRKRGVTLVSATEAIDDTPVGQLMHGILATFNEYQSRQSGADIAYKMGQKARNGGTLGRAKLGYLNHIDHSDGRVIRTIIVDPERAPFVQLGFELFASGDYTQEELADELYDRGLRTRATRRHPAKKVSENKISQMLRDRYYLGYVEYDGEEIQGRHEPLIDEDLFETVQEILESRMTAQERRRVHHHYLKGSLFCGRCQCDGIKRRMIIQRTINSKGAEYLYFFCRGRQKGLCQAPHVNVTLVEDAVERHYSAIRFSQPFITDMRDQIDAVLGEQEKSARLLRKQITAQLKELDTKEENLIDLAADSTLPQTKVKEKLRDIARERRRLEDRLHTANADLTDSAQLVNAGLALLEQPDQLYRRCNDQQRRLLNQAIFHTLYIEDDKITEGELREPFAELHAIQGQRTAATSAEGTIKRTTRNAGGPCSPSGVAVLLRGLHSGTCSSKTPRVELRGLEPLTPSLPVRWTGPLHLRKRRNRRKNGSVQCGSVQLTAVVRAGVLQDCSSENRVKADHRAITPCGQTSIVVNQDIGFNSERAIFGADATSVVGTLGKPGHSALDRAIGTARRDRLRKAIVPVAKHTRPCTVSASTHPSLEH</sequence>
<dbReference type="RefSeq" id="WP_245788643.1">
    <property type="nucleotide sequence ID" value="NZ_FOKG01000017.1"/>
</dbReference>
<dbReference type="EMBL" id="FOKG01000017">
    <property type="protein sequence ID" value="SFB53859.1"/>
    <property type="molecule type" value="Genomic_DNA"/>
</dbReference>
<name>A0A1I1BTU9_9PSEU</name>
<dbReference type="InterPro" id="IPR036162">
    <property type="entry name" value="Resolvase-like_N_sf"/>
</dbReference>
<dbReference type="InterPro" id="IPR050639">
    <property type="entry name" value="SSR_resolvase"/>
</dbReference>
<proteinExistence type="predicted"/>
<dbReference type="SMART" id="SM00857">
    <property type="entry name" value="Resolvase"/>
    <property type="match status" value="1"/>
</dbReference>
<dbReference type="InterPro" id="IPR038109">
    <property type="entry name" value="DNA_bind_recomb_sf"/>
</dbReference>
<dbReference type="PROSITE" id="PS51737">
    <property type="entry name" value="RECOMBINASE_DNA_BIND"/>
    <property type="match status" value="1"/>
</dbReference>
<dbReference type="CDD" id="cd00338">
    <property type="entry name" value="Ser_Recombinase"/>
    <property type="match status" value="1"/>
</dbReference>
<evidence type="ECO:0000313" key="4">
    <source>
        <dbReference type="EMBL" id="SFB53859.1"/>
    </source>
</evidence>
<accession>A0A1I1BTU9</accession>
<feature type="domain" description="Recombinase" evidence="3">
    <location>
        <begin position="192"/>
        <end position="310"/>
    </location>
</feature>
<dbReference type="PANTHER" id="PTHR30461">
    <property type="entry name" value="DNA-INVERTASE FROM LAMBDOID PROPHAGE"/>
    <property type="match status" value="1"/>
</dbReference>
<dbReference type="Gene3D" id="3.40.50.1390">
    <property type="entry name" value="Resolvase, N-terminal catalytic domain"/>
    <property type="match status" value="1"/>
</dbReference>
<evidence type="ECO:0000256" key="1">
    <source>
        <dbReference type="SAM" id="Coils"/>
    </source>
</evidence>
<gene>
    <name evidence="4" type="ORF">SAMN05216266_117119</name>
</gene>
<dbReference type="STRING" id="490629.SAMN05216266_117119"/>
<dbReference type="Pfam" id="PF07508">
    <property type="entry name" value="Recombinase"/>
    <property type="match status" value="1"/>
</dbReference>
<dbReference type="AlphaFoldDB" id="A0A1I1BTU9"/>
<keyword evidence="1" id="KW-0175">Coiled coil</keyword>
<dbReference type="PANTHER" id="PTHR30461:SF23">
    <property type="entry name" value="DNA RECOMBINASE-RELATED"/>
    <property type="match status" value="1"/>
</dbReference>
<dbReference type="Pfam" id="PF00239">
    <property type="entry name" value="Resolvase"/>
    <property type="match status" value="1"/>
</dbReference>
<dbReference type="GO" id="GO:0003677">
    <property type="term" value="F:DNA binding"/>
    <property type="evidence" value="ECO:0007669"/>
    <property type="project" value="InterPro"/>
</dbReference>
<dbReference type="InterPro" id="IPR006119">
    <property type="entry name" value="Resolv_N"/>
</dbReference>
<evidence type="ECO:0000259" key="2">
    <source>
        <dbReference type="PROSITE" id="PS51736"/>
    </source>
</evidence>
<protein>
    <submittedName>
        <fullName evidence="4">Site-specific DNA recombinase</fullName>
    </submittedName>
</protein>
<dbReference type="Gene3D" id="3.90.1750.20">
    <property type="entry name" value="Putative Large Serine Recombinase, Chain B, Domain 2"/>
    <property type="match status" value="1"/>
</dbReference>
<dbReference type="Proteomes" id="UP000243799">
    <property type="component" value="Unassembled WGS sequence"/>
</dbReference>
<dbReference type="PROSITE" id="PS51736">
    <property type="entry name" value="RECOMBINASES_3"/>
    <property type="match status" value="1"/>
</dbReference>
<dbReference type="SUPFAM" id="SSF53041">
    <property type="entry name" value="Resolvase-like"/>
    <property type="match status" value="1"/>
</dbReference>
<feature type="coiled-coil region" evidence="1">
    <location>
        <begin position="411"/>
        <end position="470"/>
    </location>
</feature>